<dbReference type="GO" id="GO:0000423">
    <property type="term" value="P:mitophagy"/>
    <property type="evidence" value="ECO:0007669"/>
    <property type="project" value="TreeGrafter"/>
</dbReference>
<feature type="non-terminal residue" evidence="3">
    <location>
        <position position="101"/>
    </location>
</feature>
<dbReference type="GO" id="GO:0000045">
    <property type="term" value="P:autophagosome assembly"/>
    <property type="evidence" value="ECO:0007669"/>
    <property type="project" value="TreeGrafter"/>
</dbReference>
<feature type="non-terminal residue" evidence="3">
    <location>
        <position position="1"/>
    </location>
</feature>
<dbReference type="GO" id="GO:0045324">
    <property type="term" value="P:late endosome to vacuole transport"/>
    <property type="evidence" value="ECO:0007669"/>
    <property type="project" value="TreeGrafter"/>
</dbReference>
<dbReference type="InterPro" id="IPR038274">
    <property type="entry name" value="Atg6/Beclin_C_sf"/>
</dbReference>
<dbReference type="GO" id="GO:0043548">
    <property type="term" value="F:phosphatidylinositol 3-kinase binding"/>
    <property type="evidence" value="ECO:0007669"/>
    <property type="project" value="TreeGrafter"/>
</dbReference>
<dbReference type="GO" id="GO:0034271">
    <property type="term" value="C:phosphatidylinositol 3-kinase complex, class III, type I"/>
    <property type="evidence" value="ECO:0007669"/>
    <property type="project" value="TreeGrafter"/>
</dbReference>
<dbReference type="PANTHER" id="PTHR12768:SF4">
    <property type="entry name" value="BECLIN-1"/>
    <property type="match status" value="1"/>
</dbReference>
<dbReference type="Pfam" id="PF04111">
    <property type="entry name" value="APG6"/>
    <property type="match status" value="1"/>
</dbReference>
<evidence type="ECO:0000313" key="4">
    <source>
        <dbReference type="Proteomes" id="UP000485058"/>
    </source>
</evidence>
<organism evidence="3 4">
    <name type="scientific">Haematococcus lacustris</name>
    <name type="common">Green alga</name>
    <name type="synonym">Haematococcus pluvialis</name>
    <dbReference type="NCBI Taxonomy" id="44745"/>
    <lineage>
        <taxon>Eukaryota</taxon>
        <taxon>Viridiplantae</taxon>
        <taxon>Chlorophyta</taxon>
        <taxon>core chlorophytes</taxon>
        <taxon>Chlorophyceae</taxon>
        <taxon>CS clade</taxon>
        <taxon>Chlamydomonadales</taxon>
        <taxon>Haematococcaceae</taxon>
        <taxon>Haematococcus</taxon>
    </lineage>
</organism>
<dbReference type="GO" id="GO:0030674">
    <property type="term" value="F:protein-macromolecule adaptor activity"/>
    <property type="evidence" value="ECO:0007669"/>
    <property type="project" value="TreeGrafter"/>
</dbReference>
<comment type="similarity">
    <text evidence="1">Belongs to the beclin family.</text>
</comment>
<dbReference type="GO" id="GO:0006995">
    <property type="term" value="P:cellular response to nitrogen starvation"/>
    <property type="evidence" value="ECO:0007669"/>
    <property type="project" value="TreeGrafter"/>
</dbReference>
<gene>
    <name evidence="3" type="ORF">HaLaN_23979</name>
</gene>
<reference evidence="3 4" key="1">
    <citation type="submission" date="2020-02" db="EMBL/GenBank/DDBJ databases">
        <title>Draft genome sequence of Haematococcus lacustris strain NIES-144.</title>
        <authorList>
            <person name="Morimoto D."/>
            <person name="Nakagawa S."/>
            <person name="Yoshida T."/>
            <person name="Sawayama S."/>
        </authorList>
    </citation>
    <scope>NUCLEOTIDE SEQUENCE [LARGE SCALE GENOMIC DNA]</scope>
    <source>
        <strain evidence="3 4">NIES-144</strain>
    </source>
</reference>
<comment type="caution">
    <text evidence="3">The sequence shown here is derived from an EMBL/GenBank/DDBJ whole genome shotgun (WGS) entry which is preliminary data.</text>
</comment>
<evidence type="ECO:0000256" key="1">
    <source>
        <dbReference type="ARBA" id="ARBA00005965"/>
    </source>
</evidence>
<dbReference type="InterPro" id="IPR007243">
    <property type="entry name" value="Atg6/Beclin"/>
</dbReference>
<protein>
    <recommendedName>
        <fullName evidence="2">Atg6 BARA domain-containing protein</fullName>
    </recommendedName>
</protein>
<sequence length="101" mass="11089">MICYLACLHEFGMYAATIDRANGLVGDDIFHYPFAIEGDKVNAHTIKLTLNKDAKWTKALKFMLADLKVALQWSVHHSSVSRGAETALRMAALGPEGPARS</sequence>
<dbReference type="AlphaFoldDB" id="A0A699ZSX9"/>
<dbReference type="GO" id="GO:0034272">
    <property type="term" value="C:phosphatidylinositol 3-kinase complex, class III, type II"/>
    <property type="evidence" value="ECO:0007669"/>
    <property type="project" value="TreeGrafter"/>
</dbReference>
<evidence type="ECO:0000259" key="2">
    <source>
        <dbReference type="Pfam" id="PF04111"/>
    </source>
</evidence>
<feature type="domain" description="Atg6 BARA" evidence="2">
    <location>
        <begin position="1"/>
        <end position="75"/>
    </location>
</feature>
<dbReference type="EMBL" id="BLLF01002962">
    <property type="protein sequence ID" value="GFH25927.1"/>
    <property type="molecule type" value="Genomic_DNA"/>
</dbReference>
<proteinExistence type="inferred from homology"/>
<evidence type="ECO:0000313" key="3">
    <source>
        <dbReference type="EMBL" id="GFH25927.1"/>
    </source>
</evidence>
<dbReference type="InterPro" id="IPR040455">
    <property type="entry name" value="Atg6_BARA"/>
</dbReference>
<dbReference type="GO" id="GO:0000407">
    <property type="term" value="C:phagophore assembly site"/>
    <property type="evidence" value="ECO:0007669"/>
    <property type="project" value="TreeGrafter"/>
</dbReference>
<dbReference type="PANTHER" id="PTHR12768">
    <property type="entry name" value="BECLIN 1"/>
    <property type="match status" value="1"/>
</dbReference>
<keyword evidence="4" id="KW-1185">Reference proteome</keyword>
<dbReference type="Gene3D" id="1.10.418.40">
    <property type="entry name" value="Autophagy protein 6/Beclin 1"/>
    <property type="match status" value="1"/>
</dbReference>
<accession>A0A699ZSX9</accession>
<dbReference type="Proteomes" id="UP000485058">
    <property type="component" value="Unassembled WGS sequence"/>
</dbReference>
<name>A0A699ZSX9_HAELA</name>